<dbReference type="EMBL" id="BJTG01000001">
    <property type="protein sequence ID" value="GEJ55720.1"/>
    <property type="molecule type" value="Genomic_DNA"/>
</dbReference>
<evidence type="ECO:0000313" key="2">
    <source>
        <dbReference type="EMBL" id="GEJ55720.1"/>
    </source>
</evidence>
<accession>A0A7I9VHX3</accession>
<gene>
    <name evidence="2" type="ORF">AMYX_04610</name>
</gene>
<keyword evidence="1" id="KW-0732">Signal</keyword>
<evidence type="ECO:0000256" key="1">
    <source>
        <dbReference type="SAM" id="SignalP"/>
    </source>
</evidence>
<organism evidence="2 3">
    <name type="scientific">Anaeromyxobacter diazotrophicus</name>
    <dbReference type="NCBI Taxonomy" id="2590199"/>
    <lineage>
        <taxon>Bacteria</taxon>
        <taxon>Pseudomonadati</taxon>
        <taxon>Myxococcota</taxon>
        <taxon>Myxococcia</taxon>
        <taxon>Myxococcales</taxon>
        <taxon>Cystobacterineae</taxon>
        <taxon>Anaeromyxobacteraceae</taxon>
        <taxon>Anaeromyxobacter</taxon>
    </lineage>
</organism>
<feature type="chain" id="PRO_5029843412" description="Cytochrome c domain-containing protein" evidence="1">
    <location>
        <begin position="23"/>
        <end position="83"/>
    </location>
</feature>
<keyword evidence="3" id="KW-1185">Reference proteome</keyword>
<protein>
    <recommendedName>
        <fullName evidence="4">Cytochrome c domain-containing protein</fullName>
    </recommendedName>
</protein>
<dbReference type="RefSeq" id="WP_176062499.1">
    <property type="nucleotide sequence ID" value="NZ_BJTG01000001.1"/>
</dbReference>
<name>A0A7I9VHX3_9BACT</name>
<evidence type="ECO:0000313" key="3">
    <source>
        <dbReference type="Proteomes" id="UP000503640"/>
    </source>
</evidence>
<sequence>MPSWTRVLGALTLVAAAGSARGAADAEAKHAAIAAYEGTRTCARCHEKQVKDFVTSLHYQQQAPAPFLANAQQAKSAGMMVSY</sequence>
<proteinExistence type="predicted"/>
<dbReference type="Proteomes" id="UP000503640">
    <property type="component" value="Unassembled WGS sequence"/>
</dbReference>
<dbReference type="AlphaFoldDB" id="A0A7I9VHX3"/>
<reference evidence="3" key="1">
    <citation type="journal article" date="2020" name="Appl. Environ. Microbiol.">
        <title>Diazotrophic Anaeromyxobacter Isolates from Soils.</title>
        <authorList>
            <person name="Masuda Y."/>
            <person name="Yamanaka H."/>
            <person name="Xu Z.X."/>
            <person name="Shiratori Y."/>
            <person name="Aono T."/>
            <person name="Amachi S."/>
            <person name="Senoo K."/>
            <person name="Itoh H."/>
        </authorList>
    </citation>
    <scope>NUCLEOTIDE SEQUENCE [LARGE SCALE GENOMIC DNA]</scope>
    <source>
        <strain evidence="3">R267</strain>
    </source>
</reference>
<dbReference type="SUPFAM" id="SSF48695">
    <property type="entry name" value="Multiheme cytochromes"/>
    <property type="match status" value="1"/>
</dbReference>
<dbReference type="InterPro" id="IPR036280">
    <property type="entry name" value="Multihaem_cyt_sf"/>
</dbReference>
<comment type="caution">
    <text evidence="2">The sequence shown here is derived from an EMBL/GenBank/DDBJ whole genome shotgun (WGS) entry which is preliminary data.</text>
</comment>
<evidence type="ECO:0008006" key="4">
    <source>
        <dbReference type="Google" id="ProtNLM"/>
    </source>
</evidence>
<feature type="signal peptide" evidence="1">
    <location>
        <begin position="1"/>
        <end position="22"/>
    </location>
</feature>